<evidence type="ECO:0000256" key="1">
    <source>
        <dbReference type="SAM" id="MobiDB-lite"/>
    </source>
</evidence>
<accession>A0ABQ4T6D6</accession>
<dbReference type="EMBL" id="BPQV01000005">
    <property type="protein sequence ID" value="GJE27192.1"/>
    <property type="molecule type" value="Genomic_DNA"/>
</dbReference>
<evidence type="ECO:0000313" key="3">
    <source>
        <dbReference type="EMBL" id="GJE27192.1"/>
    </source>
</evidence>
<feature type="region of interest" description="Disordered" evidence="1">
    <location>
        <begin position="19"/>
        <end position="38"/>
    </location>
</feature>
<protein>
    <recommendedName>
        <fullName evidence="2">DUF1989 domain-containing protein</fullName>
    </recommendedName>
</protein>
<reference evidence="3" key="2">
    <citation type="submission" date="2021-08" db="EMBL/GenBank/DDBJ databases">
        <authorList>
            <person name="Tani A."/>
            <person name="Ola A."/>
            <person name="Ogura Y."/>
            <person name="Katsura K."/>
            <person name="Hayashi T."/>
        </authorList>
    </citation>
    <scope>NUCLEOTIDE SEQUENCE</scope>
    <source>
        <strain evidence="3">NBRC 15689</strain>
    </source>
</reference>
<dbReference type="NCBIfam" id="TIGR03425">
    <property type="entry name" value="urea_degr_2"/>
    <property type="match status" value="1"/>
</dbReference>
<organism evidence="3 4">
    <name type="scientific">Methylobacterium organophilum</name>
    <dbReference type="NCBI Taxonomy" id="410"/>
    <lineage>
        <taxon>Bacteria</taxon>
        <taxon>Pseudomonadati</taxon>
        <taxon>Pseudomonadota</taxon>
        <taxon>Alphaproteobacteria</taxon>
        <taxon>Hyphomicrobiales</taxon>
        <taxon>Methylobacteriaceae</taxon>
        <taxon>Methylobacterium</taxon>
    </lineage>
</organism>
<dbReference type="Proteomes" id="UP001055156">
    <property type="component" value="Unassembled WGS sequence"/>
</dbReference>
<keyword evidence="4" id="KW-1185">Reference proteome</keyword>
<dbReference type="RefSeq" id="WP_238311048.1">
    <property type="nucleotide sequence ID" value="NZ_BPQV01000005.1"/>
</dbReference>
<comment type="caution">
    <text evidence="3">The sequence shown here is derived from an EMBL/GenBank/DDBJ whole genome shotgun (WGS) entry which is preliminary data.</text>
</comment>
<dbReference type="InterPro" id="IPR017792">
    <property type="entry name" value="UAAP1"/>
</dbReference>
<reference evidence="3" key="1">
    <citation type="journal article" date="2021" name="Front. Microbiol.">
        <title>Comprehensive Comparative Genomics and Phenotyping of Methylobacterium Species.</title>
        <authorList>
            <person name="Alessa O."/>
            <person name="Ogura Y."/>
            <person name="Fujitani Y."/>
            <person name="Takami H."/>
            <person name="Hayashi T."/>
            <person name="Sahin N."/>
            <person name="Tani A."/>
        </authorList>
    </citation>
    <scope>NUCLEOTIDE SEQUENCE</scope>
    <source>
        <strain evidence="3">NBRC 15689</strain>
    </source>
</reference>
<dbReference type="PANTHER" id="PTHR31527:SF0">
    <property type="entry name" value="RE64534P"/>
    <property type="match status" value="1"/>
</dbReference>
<dbReference type="PANTHER" id="PTHR31527">
    <property type="entry name" value="RE64534P"/>
    <property type="match status" value="1"/>
</dbReference>
<dbReference type="Pfam" id="PF09347">
    <property type="entry name" value="DUF1989"/>
    <property type="match status" value="1"/>
</dbReference>
<proteinExistence type="predicted"/>
<sequence>MSRTEATIAENRRRYEALKQAAQGHTARTLPPPSPRGAPPLAAEAVIHREVIPGGWYWATPLKAGEGLRIALEEGPSSVALVAWSARDPSERLNYADTVKIQWTAALGKGRVLFSDMGRVMLSLIEDSCGAHDALTGGSTAASNAGRYPGGPHRNTRDNLLLAALKHGLDRRDLPPCLSFFAPVQVGAEGRFAWNAAGRRGGDFVDLRAEMDLLVALSNCPHPLDPAPDYAPPPVAATRFRAPAPQADDLCRTATLEAVRGFENNAAACL</sequence>
<feature type="domain" description="DUF1989" evidence="2">
    <location>
        <begin position="50"/>
        <end position="214"/>
    </location>
</feature>
<gene>
    <name evidence="3" type="ORF">LKMONMHP_2049</name>
</gene>
<dbReference type="InterPro" id="IPR018959">
    <property type="entry name" value="DUF1989"/>
</dbReference>
<evidence type="ECO:0000313" key="4">
    <source>
        <dbReference type="Proteomes" id="UP001055156"/>
    </source>
</evidence>
<name>A0ABQ4T6D6_METOR</name>
<evidence type="ECO:0000259" key="2">
    <source>
        <dbReference type="Pfam" id="PF09347"/>
    </source>
</evidence>